<feature type="compositionally biased region" description="Basic and acidic residues" evidence="1">
    <location>
        <begin position="1"/>
        <end position="36"/>
    </location>
</feature>
<keyword evidence="3" id="KW-1185">Reference proteome</keyword>
<dbReference type="AlphaFoldDB" id="A0A919VXB3"/>
<evidence type="ECO:0000313" key="3">
    <source>
        <dbReference type="Proteomes" id="UP000680865"/>
    </source>
</evidence>
<proteinExistence type="predicted"/>
<dbReference type="EMBL" id="BOQP01000043">
    <property type="protein sequence ID" value="GIM80501.1"/>
    <property type="molecule type" value="Genomic_DNA"/>
</dbReference>
<gene>
    <name evidence="2" type="ORF">Aco04nite_71050</name>
</gene>
<dbReference type="Proteomes" id="UP000680865">
    <property type="component" value="Unassembled WGS sequence"/>
</dbReference>
<evidence type="ECO:0000313" key="2">
    <source>
        <dbReference type="EMBL" id="GIM80501.1"/>
    </source>
</evidence>
<feature type="region of interest" description="Disordered" evidence="1">
    <location>
        <begin position="1"/>
        <end position="95"/>
    </location>
</feature>
<evidence type="ECO:0000256" key="1">
    <source>
        <dbReference type="SAM" id="MobiDB-lite"/>
    </source>
</evidence>
<reference evidence="2" key="1">
    <citation type="submission" date="2021-03" db="EMBL/GenBank/DDBJ databases">
        <title>Whole genome shotgun sequence of Actinoplanes consettensis NBRC 14913.</title>
        <authorList>
            <person name="Komaki H."/>
            <person name="Tamura T."/>
        </authorList>
    </citation>
    <scope>NUCLEOTIDE SEQUENCE</scope>
    <source>
        <strain evidence="2">NBRC 14913</strain>
    </source>
</reference>
<comment type="caution">
    <text evidence="2">The sequence shown here is derived from an EMBL/GenBank/DDBJ whole genome shotgun (WGS) entry which is preliminary data.</text>
</comment>
<protein>
    <submittedName>
        <fullName evidence="2">Uncharacterized protein</fullName>
    </submittedName>
</protein>
<name>A0A919VXB3_9ACTN</name>
<accession>A0A919VXB3</accession>
<sequence>MRDVHRKEPRDTHRKEPRDTHREDPRERPSWFEPRARIPAPRRRPQLSDGPSLSDGPPDRPQPLDRPQVPDGPSLPDRSSLTGRSSLLDRPQERRVSEWAAARCDEIAGDVARGGLWRFTEVVADVLYPGVGVAVAAAQRATKWGPELVGLTDERGSDVKIGLVGSEQLGLWTIFRTRLGQSDPGPRPAWCTDLPIGPVGAEGVRRESTIISGIEDAKPADVAGLLLSPPTAAAGTRLLARVDVRLRSGVLAVDAGDGRWQRRMYFTVVFPPSRGNTHHERYRVVCPACGGRRLAQLRGFDVCSDCGWLAHQT</sequence>
<organism evidence="2 3">
    <name type="scientific">Winogradskya consettensis</name>
    <dbReference type="NCBI Taxonomy" id="113560"/>
    <lineage>
        <taxon>Bacteria</taxon>
        <taxon>Bacillati</taxon>
        <taxon>Actinomycetota</taxon>
        <taxon>Actinomycetes</taxon>
        <taxon>Micromonosporales</taxon>
        <taxon>Micromonosporaceae</taxon>
        <taxon>Winogradskya</taxon>
    </lineage>
</organism>